<sequence length="167" mass="18319">MSSDGDPGGPGEPADAPGYELPLRLFLAFRGIVDELNAELARQGHPDLRPMHGFVFQAIGPQGTTAVELGRRLGVSKQAAGKMIESLERAGYVERGADPVDARRKIVRLTARGTDSLDRAALIFERIRDDWVRRLGADRVRALEHDLRQVTPADPWRLDVPGWFGAG</sequence>
<evidence type="ECO:0000313" key="3">
    <source>
        <dbReference type="Proteomes" id="UP000323505"/>
    </source>
</evidence>
<reference evidence="2 3" key="1">
    <citation type="submission" date="2019-08" db="EMBL/GenBank/DDBJ databases">
        <title>Actinomadura sp. nov. CYP1-5 isolated from mountain soil.</title>
        <authorList>
            <person name="Songsumanus A."/>
            <person name="Kuncharoen N."/>
            <person name="Kudo T."/>
            <person name="Yuki M."/>
            <person name="Igarashi Y."/>
            <person name="Tanasupawat S."/>
        </authorList>
    </citation>
    <scope>NUCLEOTIDE SEQUENCE [LARGE SCALE GENOMIC DNA]</scope>
    <source>
        <strain evidence="2 3">CYP1-5</strain>
    </source>
</reference>
<dbReference type="InterPro" id="IPR039422">
    <property type="entry name" value="MarR/SlyA-like"/>
</dbReference>
<dbReference type="GO" id="GO:0006950">
    <property type="term" value="P:response to stress"/>
    <property type="evidence" value="ECO:0007669"/>
    <property type="project" value="TreeGrafter"/>
</dbReference>
<dbReference type="GO" id="GO:0003700">
    <property type="term" value="F:DNA-binding transcription factor activity"/>
    <property type="evidence" value="ECO:0007669"/>
    <property type="project" value="InterPro"/>
</dbReference>
<protein>
    <submittedName>
        <fullName evidence="2">Winged helix-turn-helix transcriptional regulator</fullName>
    </submittedName>
</protein>
<dbReference type="AlphaFoldDB" id="A0A5D3FWB9"/>
<dbReference type="SUPFAM" id="SSF46785">
    <property type="entry name" value="Winged helix' DNA-binding domain"/>
    <property type="match status" value="1"/>
</dbReference>
<gene>
    <name evidence="2" type="ORF">FXF68_00255</name>
</gene>
<dbReference type="EMBL" id="VSRQ01000001">
    <property type="protein sequence ID" value="TYK52279.1"/>
    <property type="molecule type" value="Genomic_DNA"/>
</dbReference>
<dbReference type="InterPro" id="IPR036388">
    <property type="entry name" value="WH-like_DNA-bd_sf"/>
</dbReference>
<dbReference type="Pfam" id="PF12802">
    <property type="entry name" value="MarR_2"/>
    <property type="match status" value="1"/>
</dbReference>
<dbReference type="PROSITE" id="PS50995">
    <property type="entry name" value="HTH_MARR_2"/>
    <property type="match status" value="1"/>
</dbReference>
<dbReference type="InterPro" id="IPR036390">
    <property type="entry name" value="WH_DNA-bd_sf"/>
</dbReference>
<dbReference type="InterPro" id="IPR011991">
    <property type="entry name" value="ArsR-like_HTH"/>
</dbReference>
<dbReference type="Proteomes" id="UP000323505">
    <property type="component" value="Unassembled WGS sequence"/>
</dbReference>
<feature type="domain" description="HTH marR-type" evidence="1">
    <location>
        <begin position="18"/>
        <end position="152"/>
    </location>
</feature>
<name>A0A5D3FWB9_9ACTN</name>
<dbReference type="RefSeq" id="WP_148756808.1">
    <property type="nucleotide sequence ID" value="NZ_VSRQ01000001.1"/>
</dbReference>
<organism evidence="2 3">
    <name type="scientific">Actinomadura decatromicini</name>
    <dbReference type="NCBI Taxonomy" id="2604572"/>
    <lineage>
        <taxon>Bacteria</taxon>
        <taxon>Bacillati</taxon>
        <taxon>Actinomycetota</taxon>
        <taxon>Actinomycetes</taxon>
        <taxon>Streptosporangiales</taxon>
        <taxon>Thermomonosporaceae</taxon>
        <taxon>Actinomadura</taxon>
    </lineage>
</organism>
<dbReference type="PANTHER" id="PTHR33164:SF99">
    <property type="entry name" value="MARR FAMILY REGULATORY PROTEIN"/>
    <property type="match status" value="1"/>
</dbReference>
<dbReference type="CDD" id="cd00090">
    <property type="entry name" value="HTH_ARSR"/>
    <property type="match status" value="1"/>
</dbReference>
<evidence type="ECO:0000259" key="1">
    <source>
        <dbReference type="PROSITE" id="PS50995"/>
    </source>
</evidence>
<comment type="caution">
    <text evidence="2">The sequence shown here is derived from an EMBL/GenBank/DDBJ whole genome shotgun (WGS) entry which is preliminary data.</text>
</comment>
<proteinExistence type="predicted"/>
<dbReference type="SMART" id="SM00347">
    <property type="entry name" value="HTH_MARR"/>
    <property type="match status" value="1"/>
</dbReference>
<keyword evidence="3" id="KW-1185">Reference proteome</keyword>
<dbReference type="InterPro" id="IPR000835">
    <property type="entry name" value="HTH_MarR-typ"/>
</dbReference>
<dbReference type="PANTHER" id="PTHR33164">
    <property type="entry name" value="TRANSCRIPTIONAL REGULATOR, MARR FAMILY"/>
    <property type="match status" value="1"/>
</dbReference>
<dbReference type="Gene3D" id="1.10.10.10">
    <property type="entry name" value="Winged helix-like DNA-binding domain superfamily/Winged helix DNA-binding domain"/>
    <property type="match status" value="1"/>
</dbReference>
<evidence type="ECO:0000313" key="2">
    <source>
        <dbReference type="EMBL" id="TYK52279.1"/>
    </source>
</evidence>
<accession>A0A5D3FWB9</accession>